<dbReference type="GO" id="GO:0005886">
    <property type="term" value="C:plasma membrane"/>
    <property type="evidence" value="ECO:0007669"/>
    <property type="project" value="UniProtKB-SubCell"/>
</dbReference>
<dbReference type="GO" id="GO:0031522">
    <property type="term" value="C:cell envelope Sec protein transport complex"/>
    <property type="evidence" value="ECO:0007669"/>
    <property type="project" value="TreeGrafter"/>
</dbReference>
<comment type="catalytic activity">
    <reaction evidence="12">
        <text>ATP + H2O + cellular proteinSide 1 = ADP + phosphate + cellular proteinSide 2.</text>
        <dbReference type="EC" id="7.4.2.8"/>
    </reaction>
</comment>
<dbReference type="HAMAP" id="MF_01382">
    <property type="entry name" value="SecA"/>
    <property type="match status" value="1"/>
</dbReference>
<dbReference type="SMART" id="SM00957">
    <property type="entry name" value="SecA_DEAD"/>
    <property type="match status" value="1"/>
</dbReference>
<dbReference type="InterPro" id="IPR001650">
    <property type="entry name" value="Helicase_C-like"/>
</dbReference>
<dbReference type="PROSITE" id="PS51196">
    <property type="entry name" value="SECA_MOTOR_DEAD"/>
    <property type="match status" value="1"/>
</dbReference>
<comment type="function">
    <text evidence="12">Part of the Sec protein translocase complex. Interacts with the SecYEG preprotein conducting channel. Has a central role in coupling the hydrolysis of ATP to the transfer of proteins into and across the cell membrane, serving as an ATP-driven molecular motor driving the stepwise translocation of polypeptide chains across the membrane.</text>
</comment>
<dbReference type="InterPro" id="IPR011130">
    <property type="entry name" value="SecA_preprotein_X-link_dom"/>
</dbReference>
<dbReference type="SUPFAM" id="SSF81767">
    <property type="entry name" value="Pre-protein crosslinking domain of SecA"/>
    <property type="match status" value="1"/>
</dbReference>
<protein>
    <recommendedName>
        <fullName evidence="12 13">Protein translocase subunit SecA</fullName>
        <ecNumber evidence="12">7.4.2.8</ecNumber>
    </recommendedName>
</protein>
<dbReference type="SMART" id="SM00958">
    <property type="entry name" value="SecA_PP_bind"/>
    <property type="match status" value="1"/>
</dbReference>
<feature type="binding site" evidence="12">
    <location>
        <position position="103"/>
    </location>
    <ligand>
        <name>ATP</name>
        <dbReference type="ChEBI" id="CHEBI:30616"/>
    </ligand>
</feature>
<keyword evidence="11 12" id="KW-0472">Membrane</keyword>
<dbReference type="GO" id="GO:0017038">
    <property type="term" value="P:protein import"/>
    <property type="evidence" value="ECO:0007669"/>
    <property type="project" value="InterPro"/>
</dbReference>
<dbReference type="InterPro" id="IPR014001">
    <property type="entry name" value="Helicase_ATP-bd"/>
</dbReference>
<keyword evidence="20" id="KW-1185">Reference proteome</keyword>
<keyword evidence="3 12" id="KW-0813">Transport</keyword>
<feature type="region of interest" description="Disordered" evidence="15">
    <location>
        <begin position="937"/>
        <end position="963"/>
    </location>
</feature>
<evidence type="ECO:0000256" key="9">
    <source>
        <dbReference type="ARBA" id="ARBA00022967"/>
    </source>
</evidence>
<evidence type="ECO:0000256" key="6">
    <source>
        <dbReference type="ARBA" id="ARBA00022741"/>
    </source>
</evidence>
<feature type="coiled-coil region" evidence="14">
    <location>
        <begin position="394"/>
        <end position="421"/>
    </location>
</feature>
<evidence type="ECO:0000256" key="1">
    <source>
        <dbReference type="ARBA" id="ARBA00004170"/>
    </source>
</evidence>
<dbReference type="InterPro" id="IPR014018">
    <property type="entry name" value="SecA_motor_DEAD"/>
</dbReference>
<feature type="binding site" evidence="12">
    <location>
        <begin position="121"/>
        <end position="125"/>
    </location>
    <ligand>
        <name>ATP</name>
        <dbReference type="ChEBI" id="CHEBI:30616"/>
    </ligand>
</feature>
<dbReference type="InterPro" id="IPR044722">
    <property type="entry name" value="SecA_SF2_C"/>
</dbReference>
<dbReference type="Gene3D" id="3.40.50.300">
    <property type="entry name" value="P-loop containing nucleotide triphosphate hydrolases"/>
    <property type="match status" value="2"/>
</dbReference>
<evidence type="ECO:0000313" key="20">
    <source>
        <dbReference type="Proteomes" id="UP000334923"/>
    </source>
</evidence>
<dbReference type="Pfam" id="PF07517">
    <property type="entry name" value="SecA_DEAD"/>
    <property type="match status" value="1"/>
</dbReference>
<dbReference type="GO" id="GO:0008564">
    <property type="term" value="F:protein-exporting ATPase activity"/>
    <property type="evidence" value="ECO:0007669"/>
    <property type="project" value="UniProtKB-EC"/>
</dbReference>
<evidence type="ECO:0000313" key="19">
    <source>
        <dbReference type="EMBL" id="VVM05346.1"/>
    </source>
</evidence>
<keyword evidence="4 12" id="KW-1003">Cell membrane</keyword>
<keyword evidence="8 12" id="KW-0653">Protein transport</keyword>
<dbReference type="FunFam" id="3.40.50.300:FF:000246">
    <property type="entry name" value="Preprotein translocase subunit SecA"/>
    <property type="match status" value="1"/>
</dbReference>
<evidence type="ECO:0000259" key="18">
    <source>
        <dbReference type="PROSITE" id="PS51196"/>
    </source>
</evidence>
<dbReference type="PROSITE" id="PS51194">
    <property type="entry name" value="HELICASE_CTER"/>
    <property type="match status" value="1"/>
</dbReference>
<evidence type="ECO:0000256" key="3">
    <source>
        <dbReference type="ARBA" id="ARBA00022448"/>
    </source>
</evidence>
<comment type="subcellular location">
    <subcellularLocation>
        <location evidence="12">Cell membrane</location>
        <topology evidence="12">Peripheral membrane protein</topology>
        <orientation evidence="12">Cytoplasmic side</orientation>
    </subcellularLocation>
    <subcellularLocation>
        <location evidence="12">Cytoplasm</location>
    </subcellularLocation>
    <subcellularLocation>
        <location evidence="1">Membrane</location>
        <topology evidence="1">Peripheral membrane protein</topology>
    </subcellularLocation>
    <text evidence="12">Distribution is 50-50.</text>
</comment>
<feature type="compositionally biased region" description="Basic and acidic residues" evidence="15">
    <location>
        <begin position="937"/>
        <end position="950"/>
    </location>
</feature>
<keyword evidence="14" id="KW-0175">Coiled coil</keyword>
<dbReference type="SUPFAM" id="SSF81886">
    <property type="entry name" value="Helical scaffold and wing domains of SecA"/>
    <property type="match status" value="1"/>
</dbReference>
<dbReference type="GO" id="GO:0065002">
    <property type="term" value="P:intracellular protein transmembrane transport"/>
    <property type="evidence" value="ECO:0007669"/>
    <property type="project" value="UniProtKB-UniRule"/>
</dbReference>
<dbReference type="PROSITE" id="PS51192">
    <property type="entry name" value="HELICASE_ATP_BIND_1"/>
    <property type="match status" value="1"/>
</dbReference>
<organism evidence="19 20">
    <name type="scientific">Methylacidimicrobium tartarophylax</name>
    <dbReference type="NCBI Taxonomy" id="1041768"/>
    <lineage>
        <taxon>Bacteria</taxon>
        <taxon>Pseudomonadati</taxon>
        <taxon>Verrucomicrobiota</taxon>
        <taxon>Methylacidimicrobium</taxon>
    </lineage>
</organism>
<dbReference type="Gene3D" id="1.10.3060.10">
    <property type="entry name" value="Helical scaffold and wing domains of SecA"/>
    <property type="match status" value="1"/>
</dbReference>
<evidence type="ECO:0000256" key="7">
    <source>
        <dbReference type="ARBA" id="ARBA00022840"/>
    </source>
</evidence>
<evidence type="ECO:0000256" key="14">
    <source>
        <dbReference type="SAM" id="Coils"/>
    </source>
</evidence>
<evidence type="ECO:0000259" key="17">
    <source>
        <dbReference type="PROSITE" id="PS51194"/>
    </source>
</evidence>
<dbReference type="Pfam" id="PF21090">
    <property type="entry name" value="P-loop_SecA"/>
    <property type="match status" value="2"/>
</dbReference>
<feature type="binding site" evidence="12">
    <location>
        <position position="620"/>
    </location>
    <ligand>
        <name>ATP</name>
        <dbReference type="ChEBI" id="CHEBI:30616"/>
    </ligand>
</feature>
<dbReference type="InterPro" id="IPR000185">
    <property type="entry name" value="SecA"/>
</dbReference>
<dbReference type="AlphaFoldDB" id="A0A5E6M7X4"/>
<dbReference type="EMBL" id="CABFVA020000021">
    <property type="protein sequence ID" value="VVM05346.1"/>
    <property type="molecule type" value="Genomic_DNA"/>
</dbReference>
<dbReference type="Pfam" id="PF07516">
    <property type="entry name" value="SecA_SW"/>
    <property type="match status" value="1"/>
</dbReference>
<feature type="domain" description="Helicase ATP-binding" evidence="16">
    <location>
        <begin position="105"/>
        <end position="264"/>
    </location>
</feature>
<evidence type="ECO:0000256" key="11">
    <source>
        <dbReference type="ARBA" id="ARBA00023136"/>
    </source>
</evidence>
<feature type="domain" description="SecA family profile" evidence="18">
    <location>
        <begin position="4"/>
        <end position="699"/>
    </location>
</feature>
<evidence type="ECO:0000256" key="13">
    <source>
        <dbReference type="RuleBase" id="RU003874"/>
    </source>
</evidence>
<evidence type="ECO:0000256" key="4">
    <source>
        <dbReference type="ARBA" id="ARBA00022475"/>
    </source>
</evidence>
<dbReference type="InterPro" id="IPR020937">
    <property type="entry name" value="SecA_CS"/>
</dbReference>
<dbReference type="InterPro" id="IPR036266">
    <property type="entry name" value="SecA_Wing/Scaffold_sf"/>
</dbReference>
<dbReference type="CDD" id="cd18803">
    <property type="entry name" value="SF2_C_secA"/>
    <property type="match status" value="1"/>
</dbReference>
<dbReference type="GO" id="GO:0005829">
    <property type="term" value="C:cytosol"/>
    <property type="evidence" value="ECO:0007669"/>
    <property type="project" value="TreeGrafter"/>
</dbReference>
<dbReference type="PRINTS" id="PR00906">
    <property type="entry name" value="SECA"/>
</dbReference>
<keyword evidence="9 12" id="KW-1278">Translocase</keyword>
<proteinExistence type="inferred from homology"/>
<dbReference type="Gene3D" id="3.10.450.50">
    <property type="match status" value="1"/>
</dbReference>
<dbReference type="Pfam" id="PF01043">
    <property type="entry name" value="SecA_PP_bind"/>
    <property type="match status" value="1"/>
</dbReference>
<evidence type="ECO:0000256" key="5">
    <source>
        <dbReference type="ARBA" id="ARBA00022490"/>
    </source>
</evidence>
<dbReference type="PANTHER" id="PTHR30612">
    <property type="entry name" value="SECA INNER MEMBRANE COMPONENT OF SEC PROTEIN SECRETION SYSTEM"/>
    <property type="match status" value="1"/>
</dbReference>
<evidence type="ECO:0000256" key="8">
    <source>
        <dbReference type="ARBA" id="ARBA00022927"/>
    </source>
</evidence>
<dbReference type="NCBIfam" id="TIGR00963">
    <property type="entry name" value="secA"/>
    <property type="match status" value="1"/>
</dbReference>
<evidence type="ECO:0000256" key="12">
    <source>
        <dbReference type="HAMAP-Rule" id="MF_01382"/>
    </source>
</evidence>
<dbReference type="CDD" id="cd17928">
    <property type="entry name" value="DEXDc_SecA"/>
    <property type="match status" value="1"/>
</dbReference>
<evidence type="ECO:0000256" key="2">
    <source>
        <dbReference type="ARBA" id="ARBA00007650"/>
    </source>
</evidence>
<name>A0A5E6M7X4_9BACT</name>
<evidence type="ECO:0000256" key="15">
    <source>
        <dbReference type="SAM" id="MobiDB-lite"/>
    </source>
</evidence>
<dbReference type="InterPro" id="IPR036670">
    <property type="entry name" value="SecA_X-link_sf"/>
</dbReference>
<accession>A0A5E6M7X4</accession>
<comment type="subunit">
    <text evidence="12">Monomer and homodimer. Part of the essential Sec protein translocation apparatus which comprises SecA, SecYEG and auxiliary proteins SecDF. Other proteins may also be involved.</text>
</comment>
<dbReference type="Proteomes" id="UP000334923">
    <property type="component" value="Unassembled WGS sequence"/>
</dbReference>
<dbReference type="GO" id="GO:0006605">
    <property type="term" value="P:protein targeting"/>
    <property type="evidence" value="ECO:0007669"/>
    <property type="project" value="UniProtKB-UniRule"/>
</dbReference>
<dbReference type="SUPFAM" id="SSF52540">
    <property type="entry name" value="P-loop containing nucleoside triphosphate hydrolases"/>
    <property type="match status" value="2"/>
</dbReference>
<dbReference type="EC" id="7.4.2.8" evidence="12"/>
<keyword evidence="7 12" id="KW-0067">ATP-binding</keyword>
<dbReference type="GO" id="GO:0005524">
    <property type="term" value="F:ATP binding"/>
    <property type="evidence" value="ECO:0007669"/>
    <property type="project" value="UniProtKB-UniRule"/>
</dbReference>
<comment type="similarity">
    <text evidence="2 12 13">Belongs to the SecA family.</text>
</comment>
<keyword evidence="5 12" id="KW-0963">Cytoplasm</keyword>
<dbReference type="InterPro" id="IPR011116">
    <property type="entry name" value="SecA_Wing/Scaffold"/>
</dbReference>
<dbReference type="Gene3D" id="3.90.1440.10">
    <property type="entry name" value="SecA, preprotein cross-linking domain"/>
    <property type="match status" value="1"/>
</dbReference>
<evidence type="ECO:0000259" key="16">
    <source>
        <dbReference type="PROSITE" id="PS51192"/>
    </source>
</evidence>
<keyword evidence="10 12" id="KW-0811">Translocation</keyword>
<dbReference type="InterPro" id="IPR011115">
    <property type="entry name" value="SecA_DEAD"/>
</dbReference>
<keyword evidence="6 12" id="KW-0547">Nucleotide-binding</keyword>
<dbReference type="FunFam" id="3.40.50.300:FF:000429">
    <property type="entry name" value="Preprotein translocase subunit SecA"/>
    <property type="match status" value="1"/>
</dbReference>
<dbReference type="InterPro" id="IPR027417">
    <property type="entry name" value="P-loop_NTPase"/>
</dbReference>
<reference evidence="19 20" key="1">
    <citation type="submission" date="2019-09" db="EMBL/GenBank/DDBJ databases">
        <authorList>
            <person name="Cremers G."/>
        </authorList>
    </citation>
    <scope>NUCLEOTIDE SEQUENCE [LARGE SCALE GENOMIC DNA]</scope>
    <source>
        <strain evidence="19">4A</strain>
    </source>
</reference>
<dbReference type="GO" id="GO:0043952">
    <property type="term" value="P:protein transport by the Sec complex"/>
    <property type="evidence" value="ECO:0007669"/>
    <property type="project" value="TreeGrafter"/>
</dbReference>
<sequence>MMFKKILEMLFGSKDRREVARIWPRVGEINRFEEQLRSLSDEELQQKTVEFRKRIAAGEALDRLLPEAFAVVKNACRRFAEARRIIQVRGHSLPWEMIPFDVQLIGGVVLHQGKIAEMSTGEGKTLVATLPVYLNALTGKGVHVVTVNDYLAARDSEWMGEIYRFLGLTVGCLQQGQSFEERRQQYACDIVYGTNSEFGFDYLRDNSVVTSRDEKVQRGHSYAIIDEVDSILIDEARTPLIISGPATVASTGEYERYRGPVTRLVQQQLIECARLAEEAQKALAEGRPREEIGRILFKTKLGMPRNKQLLKLLEEGEARRMMEDAELALYQDSRRIELYQIKEELLFAIDEKNHEADLSERGRKFLSPDDPDYFAPPDLAVLFDEIGKDTALSGEEKEKKRQEAQKRYEEASERIHTIAQLLRGYCLYEKDVHYVVQDNKVVIVDEYTGRLMPGRRWSDGLHQAIEAKEGVQIDRETQTLATITIQNYFRLYAKLAGMTGTAATEANELHDIYKLDVVAIPTNRPCVRKDVDDSIFKTRRAKYHAIVEKIRELHAKGEPVLVGTISVESSELLSRMLKREGIPHSVLNAKFHQQEAEIVARAGLRGMVTIATNMAGRGTDIKLGEGVNDVGGLFVLGTERHEARRIDLQLRGRCARQGDPGMSKFFISLEDDLMRNFGDSRRIAGLLTRLGMKEDEELEHPWLTKAVATAQKRVEQRNYGIRKHTLQYDDVMNLQREVIYTFRDQILEAEDPRKELFDVLDEVVREEAQARLQGGEGEIEGLLGWVNTNFPVGMHKEDLGDGEPEAAAEKILSRVRQAYELKVKYEEPASLQELERITALSAIDRLWQEHLYAMDGLRGGIGLRAYGQKDPLIEYKQEAYALFQDLMGRIKREIVQNLFRSASSVLAFERFLSSLPQQLVRPELSNGDAAVAPETKLAGEEAERGSHDHSIMPISRTGPKMGRNDPCPLDPTKKFKNCCGALGEKTCIKVSLLGGQPFSTPPAKGERKKP</sequence>
<gene>
    <name evidence="12" type="primary">secA</name>
    <name evidence="19" type="ORF">MAMT_00602</name>
</gene>
<dbReference type="PROSITE" id="PS01312">
    <property type="entry name" value="SECA"/>
    <property type="match status" value="1"/>
</dbReference>
<feature type="domain" description="Helicase C-terminal" evidence="17">
    <location>
        <begin position="545"/>
        <end position="715"/>
    </location>
</feature>
<dbReference type="PANTHER" id="PTHR30612:SF0">
    <property type="entry name" value="CHLOROPLAST PROTEIN-TRANSPORTING ATPASE"/>
    <property type="match status" value="1"/>
</dbReference>
<evidence type="ECO:0000256" key="10">
    <source>
        <dbReference type="ARBA" id="ARBA00023010"/>
    </source>
</evidence>